<organism evidence="1 2">
    <name type="scientific">Kockovaella imperatae</name>
    <dbReference type="NCBI Taxonomy" id="4999"/>
    <lineage>
        <taxon>Eukaryota</taxon>
        <taxon>Fungi</taxon>
        <taxon>Dikarya</taxon>
        <taxon>Basidiomycota</taxon>
        <taxon>Agaricomycotina</taxon>
        <taxon>Tremellomycetes</taxon>
        <taxon>Tremellales</taxon>
        <taxon>Cuniculitremaceae</taxon>
        <taxon>Kockovaella</taxon>
    </lineage>
</organism>
<comment type="caution">
    <text evidence="1">The sequence shown here is derived from an EMBL/GenBank/DDBJ whole genome shotgun (WGS) entry which is preliminary data.</text>
</comment>
<dbReference type="EMBL" id="NBSH01000014">
    <property type="protein sequence ID" value="ORX34543.1"/>
    <property type="molecule type" value="Genomic_DNA"/>
</dbReference>
<protein>
    <submittedName>
        <fullName evidence="1">Uncharacterized protein</fullName>
    </submittedName>
</protein>
<evidence type="ECO:0000313" key="1">
    <source>
        <dbReference type="EMBL" id="ORX34543.1"/>
    </source>
</evidence>
<dbReference type="Proteomes" id="UP000193218">
    <property type="component" value="Unassembled WGS sequence"/>
</dbReference>
<reference evidence="1 2" key="1">
    <citation type="submission" date="2017-03" db="EMBL/GenBank/DDBJ databases">
        <title>Widespread Adenine N6-methylation of Active Genes in Fungi.</title>
        <authorList>
            <consortium name="DOE Joint Genome Institute"/>
            <person name="Mondo S.J."/>
            <person name="Dannebaum R.O."/>
            <person name="Kuo R.C."/>
            <person name="Louie K.B."/>
            <person name="Bewick A.J."/>
            <person name="Labutti K."/>
            <person name="Haridas S."/>
            <person name="Kuo A."/>
            <person name="Salamov A."/>
            <person name="Ahrendt S.R."/>
            <person name="Lau R."/>
            <person name="Bowen B.P."/>
            <person name="Lipzen A."/>
            <person name="Sullivan W."/>
            <person name="Andreopoulos W.B."/>
            <person name="Clum A."/>
            <person name="Lindquist E."/>
            <person name="Daum C."/>
            <person name="Northen T.R."/>
            <person name="Ramamoorthy G."/>
            <person name="Schmitz R.J."/>
            <person name="Gryganskyi A."/>
            <person name="Culley D."/>
            <person name="Magnuson J."/>
            <person name="James T.Y."/>
            <person name="O'Malley M.A."/>
            <person name="Stajich J.E."/>
            <person name="Spatafora J.W."/>
            <person name="Visel A."/>
            <person name="Grigoriev I.V."/>
        </authorList>
    </citation>
    <scope>NUCLEOTIDE SEQUENCE [LARGE SCALE GENOMIC DNA]</scope>
    <source>
        <strain evidence="1 2">NRRL Y-17943</strain>
    </source>
</reference>
<sequence length="177" mass="19685">MMDMDWIFRTEGGGAGGVERMRECERQLVGSASVVIPMEKGLANIGLLGGWRKPNVGLIRTRTAFPSLPAMLDCVPRRLVHARGVDFPPPSCRLCAWSAPYPRIGDWLNEWLLCLLLLLGDFGPKKGHDLCLPWNTNWHLCGVRDERTQSKAELASSVSKGERWVCMGMESNDSTSD</sequence>
<name>A0A1Y1U925_9TREE</name>
<dbReference type="InParanoid" id="A0A1Y1U925"/>
<evidence type="ECO:0000313" key="2">
    <source>
        <dbReference type="Proteomes" id="UP000193218"/>
    </source>
</evidence>
<dbReference type="RefSeq" id="XP_021868806.1">
    <property type="nucleotide sequence ID" value="XM_022016885.1"/>
</dbReference>
<dbReference type="GeneID" id="33558694"/>
<gene>
    <name evidence="1" type="ORF">BD324DRAFT_636328</name>
</gene>
<dbReference type="AlphaFoldDB" id="A0A1Y1U925"/>
<accession>A0A1Y1U925</accession>
<proteinExistence type="predicted"/>
<keyword evidence="2" id="KW-1185">Reference proteome</keyword>